<keyword evidence="9" id="KW-0139">CF(1)</keyword>
<dbReference type="PANTHER" id="PTHR11910">
    <property type="entry name" value="ATP SYNTHASE DELTA CHAIN"/>
    <property type="match status" value="1"/>
</dbReference>
<sequence length="201" mass="23096">MTTRKYGSNIGRPYAEALYQLGLSFFIEKNNSTEFFKIVFDMQDLSTLLKTTPIVSEYLSNPLISNDNKKVILMQCLGKKASTNTKNFLKLLVDKKRISYIEGITQVFLEKIYNFVCIKFIDLWATYDVSEPQQQRLINKLILFLEPDFSKCHGKLPKVNLTVKIDKNLLGGFILVMDSQIIDLSLKGELQRLAKQLEVTL</sequence>
<evidence type="ECO:0000256" key="3">
    <source>
        <dbReference type="ARBA" id="ARBA00022448"/>
    </source>
</evidence>
<dbReference type="GeneID" id="63377817"/>
<comment type="function">
    <text evidence="9">F(1)F(0) ATP synthase produces ATP from ADP in the presence of a proton or sodium gradient. F-type ATPases consist of two structural domains, F(1) containing the extramembraneous catalytic core and F(0) containing the membrane proton channel, linked together by a central stalk and a peripheral stalk. During catalysis, ATP synthesis in the catalytic domain of F(1) is coupled via a rotary mechanism of the central stalk subunits to proton translocation.</text>
</comment>
<keyword evidence="7 9" id="KW-0472">Membrane</keyword>
<comment type="subcellular location">
    <subcellularLocation>
        <location evidence="1">Membrane</location>
    </subcellularLocation>
    <subcellularLocation>
        <location evidence="9">Plastid</location>
        <location evidence="9">Chloroplast thylakoid membrane</location>
        <topology evidence="9">Peripheral membrane protein</topology>
    </subcellularLocation>
</comment>
<evidence type="ECO:0000256" key="2">
    <source>
        <dbReference type="ARBA" id="ARBA00007046"/>
    </source>
</evidence>
<proteinExistence type="inferred from homology"/>
<accession>A0A7S6ZPB6</accession>
<geneLocation type="chloroplast" evidence="10"/>
<keyword evidence="8 9" id="KW-0066">ATP synthesis</keyword>
<keyword evidence="5 9" id="KW-0406">Ion transport</keyword>
<keyword evidence="4 9" id="KW-0375">Hydrogen ion transport</keyword>
<gene>
    <name evidence="9 10" type="primary">atpD</name>
</gene>
<dbReference type="SUPFAM" id="SSF47928">
    <property type="entry name" value="N-terminal domain of the delta subunit of the F1F0-ATP synthase"/>
    <property type="match status" value="1"/>
</dbReference>
<evidence type="ECO:0000313" key="10">
    <source>
        <dbReference type="EMBL" id="QOW07531.1"/>
    </source>
</evidence>
<reference evidence="10" key="1">
    <citation type="submission" date="2020-03" db="EMBL/GenBank/DDBJ databases">
        <title>Schizocladia ischiensis organellar genomes: estimating the origin of multicellularity in heterokonts and the emergence of shallow ocean ecosystems.</title>
        <authorList>
            <person name="Phillips N.E."/>
            <person name="Braun E.L."/>
            <person name="Boore J."/>
            <person name="Cheda B."/>
            <person name="Salomon M.P."/>
        </authorList>
    </citation>
    <scope>NUCLEOTIDE SEQUENCE</scope>
</reference>
<dbReference type="GO" id="GO:0045259">
    <property type="term" value="C:proton-transporting ATP synthase complex"/>
    <property type="evidence" value="ECO:0007669"/>
    <property type="project" value="UniProtKB-KW"/>
</dbReference>
<evidence type="ECO:0000256" key="7">
    <source>
        <dbReference type="ARBA" id="ARBA00023136"/>
    </source>
</evidence>
<dbReference type="Pfam" id="PF00213">
    <property type="entry name" value="OSCP"/>
    <property type="match status" value="1"/>
</dbReference>
<dbReference type="InterPro" id="IPR000711">
    <property type="entry name" value="ATPase_OSCP/dsu"/>
</dbReference>
<dbReference type="InterPro" id="IPR026015">
    <property type="entry name" value="ATP_synth_OSCP/delta_N_sf"/>
</dbReference>
<organism evidence="10">
    <name type="scientific">Schizocladia ischiensis</name>
    <dbReference type="NCBI Taxonomy" id="196139"/>
    <lineage>
        <taxon>Eukaryota</taxon>
        <taxon>Sar</taxon>
        <taxon>Stramenopiles</taxon>
        <taxon>Ochrophyta</taxon>
        <taxon>PX clade</taxon>
        <taxon>Schizocladiophyceae</taxon>
        <taxon>Schizocladiales</taxon>
        <taxon>Schizocladiaceae</taxon>
        <taxon>Schizocladia</taxon>
    </lineage>
</organism>
<evidence type="ECO:0000256" key="4">
    <source>
        <dbReference type="ARBA" id="ARBA00022781"/>
    </source>
</evidence>
<keyword evidence="6 9" id="KW-0793">Thylakoid</keyword>
<dbReference type="GO" id="GO:0009535">
    <property type="term" value="C:chloroplast thylakoid membrane"/>
    <property type="evidence" value="ECO:0007669"/>
    <property type="project" value="UniProtKB-SubCell"/>
</dbReference>
<comment type="function">
    <text evidence="9">This protein is part of the stalk that links CF(0) to CF(1). It either transmits conformational changes from CF(0) to CF(1) or is implicated in proton conduction.</text>
</comment>
<dbReference type="GO" id="GO:0046933">
    <property type="term" value="F:proton-transporting ATP synthase activity, rotational mechanism"/>
    <property type="evidence" value="ECO:0007669"/>
    <property type="project" value="UniProtKB-UniRule"/>
</dbReference>
<comment type="similarity">
    <text evidence="2 9">Belongs to the ATPase delta chain family.</text>
</comment>
<keyword evidence="3 9" id="KW-0813">Transport</keyword>
<evidence type="ECO:0000256" key="9">
    <source>
        <dbReference type="HAMAP-Rule" id="MF_01416"/>
    </source>
</evidence>
<protein>
    <recommendedName>
        <fullName evidence="9">ATP synthase subunit delta, chloroplastic</fullName>
    </recommendedName>
    <alternativeName>
        <fullName evidence="9">ATP synthase F(1) sector subunit delta</fullName>
    </alternativeName>
    <alternativeName>
        <fullName evidence="9">F-type ATPase subunit delta</fullName>
    </alternativeName>
</protein>
<dbReference type="RefSeq" id="YP_010032324.1">
    <property type="nucleotide sequence ID" value="NC_053868.1"/>
</dbReference>
<evidence type="ECO:0000256" key="8">
    <source>
        <dbReference type="ARBA" id="ARBA00023310"/>
    </source>
</evidence>
<evidence type="ECO:0000256" key="5">
    <source>
        <dbReference type="ARBA" id="ARBA00023065"/>
    </source>
</evidence>
<dbReference type="EMBL" id="MT226925">
    <property type="protein sequence ID" value="QOW07531.1"/>
    <property type="molecule type" value="Genomic_DNA"/>
</dbReference>
<name>A0A7S6ZPB6_9STRA</name>
<dbReference type="Gene3D" id="1.10.520.20">
    <property type="entry name" value="N-terminal domain of the delta subunit of the F1F0-ATP synthase"/>
    <property type="match status" value="1"/>
</dbReference>
<dbReference type="NCBIfam" id="TIGR01145">
    <property type="entry name" value="ATP_synt_delta"/>
    <property type="match status" value="1"/>
</dbReference>
<evidence type="ECO:0000256" key="1">
    <source>
        <dbReference type="ARBA" id="ARBA00004370"/>
    </source>
</evidence>
<keyword evidence="10" id="KW-0934">Plastid</keyword>
<dbReference type="PRINTS" id="PR00125">
    <property type="entry name" value="ATPASEDELTA"/>
</dbReference>
<evidence type="ECO:0000256" key="6">
    <source>
        <dbReference type="ARBA" id="ARBA00023078"/>
    </source>
</evidence>
<comment type="subunit">
    <text evidence="9">F-type ATPases have 2 components, F(1) - the catalytic core - and F(0) - the membrane proton channel. F(1) has five subunits: alpha(3), beta(3), gamma(1), delta(1), epsilon(1). CF(0) has four main subunits: a(1), b(1), b'(1) and c(10-14). The alpha and beta chains form an alternating ring which encloses part of the gamma chain. F(1) is attached to F(0) by a central stalk formed by the gamma and epsilon chains, while a peripheral stalk is formed by the delta, b and b' chains.</text>
</comment>
<dbReference type="HAMAP" id="MF_01416">
    <property type="entry name" value="ATP_synth_delta_bact"/>
    <property type="match status" value="1"/>
</dbReference>
<dbReference type="AlphaFoldDB" id="A0A7S6ZPB6"/>
<keyword evidence="10" id="KW-0150">Chloroplast</keyword>